<evidence type="ECO:0000256" key="3">
    <source>
        <dbReference type="ARBA" id="ARBA00023163"/>
    </source>
</evidence>
<dbReference type="EMBL" id="NDFP01000001">
    <property type="protein sequence ID" value="PAL29342.1"/>
    <property type="molecule type" value="Genomic_DNA"/>
</dbReference>
<feature type="domain" description="HTH luxR-type" evidence="4">
    <location>
        <begin position="168"/>
        <end position="233"/>
    </location>
</feature>
<dbReference type="Proteomes" id="UP000216033">
    <property type="component" value="Unassembled WGS sequence"/>
</dbReference>
<accession>A0A270BWB1</accession>
<dbReference type="InterPro" id="IPR036388">
    <property type="entry name" value="WH-like_DNA-bd_sf"/>
</dbReference>
<dbReference type="InterPro" id="IPR000792">
    <property type="entry name" value="Tscrpt_reg_LuxR_C"/>
</dbReference>
<evidence type="ECO:0000313" key="6">
    <source>
        <dbReference type="Proteomes" id="UP000216033"/>
    </source>
</evidence>
<dbReference type="SMART" id="SM00421">
    <property type="entry name" value="HTH_LUXR"/>
    <property type="match status" value="1"/>
</dbReference>
<dbReference type="Gene3D" id="1.10.10.10">
    <property type="entry name" value="Winged helix-like DNA-binding domain superfamily/Winged helix DNA-binding domain"/>
    <property type="match status" value="1"/>
</dbReference>
<dbReference type="GO" id="GO:0003677">
    <property type="term" value="F:DNA binding"/>
    <property type="evidence" value="ECO:0007669"/>
    <property type="project" value="UniProtKB-KW"/>
</dbReference>
<dbReference type="PANTHER" id="PTHR44688">
    <property type="entry name" value="DNA-BINDING TRANSCRIPTIONAL ACTIVATOR DEVR_DOSR"/>
    <property type="match status" value="1"/>
</dbReference>
<dbReference type="InterPro" id="IPR005143">
    <property type="entry name" value="TF_LuxR_autoind-bd_dom"/>
</dbReference>
<dbReference type="Gene3D" id="3.30.450.80">
    <property type="entry name" value="Transcription factor LuxR-like, autoinducer-binding domain"/>
    <property type="match status" value="1"/>
</dbReference>
<evidence type="ECO:0000259" key="4">
    <source>
        <dbReference type="PROSITE" id="PS50043"/>
    </source>
</evidence>
<keyword evidence="2" id="KW-0238">DNA-binding</keyword>
<dbReference type="AlphaFoldDB" id="A0A270BWB1"/>
<keyword evidence="1" id="KW-0805">Transcription regulation</keyword>
<dbReference type="PRINTS" id="PR00038">
    <property type="entry name" value="HTHLUXR"/>
</dbReference>
<dbReference type="InterPro" id="IPR036693">
    <property type="entry name" value="TF_LuxR_autoind-bd_dom_sf"/>
</dbReference>
<gene>
    <name evidence="5" type="ORF">B9K05_01495</name>
</gene>
<name>A0A270BWB1_9PROT</name>
<dbReference type="Pfam" id="PF03472">
    <property type="entry name" value="Autoind_bind"/>
    <property type="match status" value="1"/>
</dbReference>
<evidence type="ECO:0000256" key="1">
    <source>
        <dbReference type="ARBA" id="ARBA00023015"/>
    </source>
</evidence>
<protein>
    <submittedName>
        <fullName evidence="5">LuxR family transcriptional regulator</fullName>
    </submittedName>
</protein>
<dbReference type="PROSITE" id="PS50043">
    <property type="entry name" value="HTH_LUXR_2"/>
    <property type="match status" value="1"/>
</dbReference>
<dbReference type="CDD" id="cd06170">
    <property type="entry name" value="LuxR_C_like"/>
    <property type="match status" value="1"/>
</dbReference>
<evidence type="ECO:0000256" key="2">
    <source>
        <dbReference type="ARBA" id="ARBA00023125"/>
    </source>
</evidence>
<dbReference type="PANTHER" id="PTHR44688:SF16">
    <property type="entry name" value="DNA-BINDING TRANSCRIPTIONAL ACTIVATOR DEVR_DOSR"/>
    <property type="match status" value="1"/>
</dbReference>
<dbReference type="SUPFAM" id="SSF75516">
    <property type="entry name" value="Pheromone-binding domain of LuxR-like quorum-sensing transcription factors"/>
    <property type="match status" value="1"/>
</dbReference>
<dbReference type="STRING" id="1231343.Absy_027_103"/>
<dbReference type="InterPro" id="IPR016032">
    <property type="entry name" value="Sig_transdc_resp-reg_C-effctor"/>
</dbReference>
<dbReference type="PROSITE" id="PS00622">
    <property type="entry name" value="HTH_LUXR_1"/>
    <property type="match status" value="1"/>
</dbReference>
<keyword evidence="6" id="KW-1185">Reference proteome</keyword>
<dbReference type="SUPFAM" id="SSF46894">
    <property type="entry name" value="C-terminal effector domain of the bipartite response regulators"/>
    <property type="match status" value="1"/>
</dbReference>
<sequence length="237" mass="27731">MFCHFEDVLNSAKHMQKSTNTDHLNENFRNFLARFDSLVHAVALIHKTRTTECYLIDTTYPEQWMHHYIANSYQNIDPVIATARHKFMPYDWTEIKIRNTSQMKMMQEFQKIGFKSGYAVPLHISPSMLLLFSMASHKKEINFHDRTILQISINQYHARYLQLNTTDSFKEELSLSDKERECLLWIAQGKNTTEIGSILNMSENTVKYHLKNIMQKLGSHNRTQAVVQAINLGLIHP</sequence>
<dbReference type="Pfam" id="PF00196">
    <property type="entry name" value="GerE"/>
    <property type="match status" value="1"/>
</dbReference>
<proteinExistence type="predicted"/>
<reference evidence="5 6" key="1">
    <citation type="submission" date="2017-04" db="EMBL/GenBank/DDBJ databases">
        <title>Kefir bacterial isolates.</title>
        <authorList>
            <person name="Kim Y."/>
            <person name="Blasche S."/>
            <person name="Patil K.R."/>
        </authorList>
    </citation>
    <scope>NUCLEOTIDE SEQUENCE [LARGE SCALE GENOMIC DNA]</scope>
    <source>
        <strain evidence="5 6">KR-2</strain>
    </source>
</reference>
<keyword evidence="3" id="KW-0804">Transcription</keyword>
<dbReference type="OrthoDB" id="3170288at2"/>
<evidence type="ECO:0000313" key="5">
    <source>
        <dbReference type="EMBL" id="PAL29342.1"/>
    </source>
</evidence>
<organism evidence="5 6">
    <name type="scientific">Acetobacter syzygii</name>
    <dbReference type="NCBI Taxonomy" id="146476"/>
    <lineage>
        <taxon>Bacteria</taxon>
        <taxon>Pseudomonadati</taxon>
        <taxon>Pseudomonadota</taxon>
        <taxon>Alphaproteobacteria</taxon>
        <taxon>Acetobacterales</taxon>
        <taxon>Acetobacteraceae</taxon>
        <taxon>Acetobacter</taxon>
    </lineage>
</organism>
<comment type="caution">
    <text evidence="5">The sequence shown here is derived from an EMBL/GenBank/DDBJ whole genome shotgun (WGS) entry which is preliminary data.</text>
</comment>
<dbReference type="GO" id="GO:0006355">
    <property type="term" value="P:regulation of DNA-templated transcription"/>
    <property type="evidence" value="ECO:0007669"/>
    <property type="project" value="InterPro"/>
</dbReference>